<evidence type="ECO:0000256" key="3">
    <source>
        <dbReference type="ARBA" id="ARBA00022596"/>
    </source>
</evidence>
<keyword evidence="3 5" id="KW-0533">Nickel</keyword>
<dbReference type="InterPro" id="IPR036118">
    <property type="entry name" value="UreE_N_sf"/>
</dbReference>
<dbReference type="PIRSF" id="PIRSF036402">
    <property type="entry name" value="Ureas_acces_UreE"/>
    <property type="match status" value="1"/>
</dbReference>
<dbReference type="Proteomes" id="UP000823842">
    <property type="component" value="Unassembled WGS sequence"/>
</dbReference>
<dbReference type="GO" id="GO:0065003">
    <property type="term" value="P:protein-containing complex assembly"/>
    <property type="evidence" value="ECO:0007669"/>
    <property type="project" value="InterPro"/>
</dbReference>
<dbReference type="GO" id="GO:0051082">
    <property type="term" value="F:unfolded protein binding"/>
    <property type="evidence" value="ECO:0007669"/>
    <property type="project" value="UniProtKB-UniRule"/>
</dbReference>
<dbReference type="CDD" id="cd00571">
    <property type="entry name" value="UreE"/>
    <property type="match status" value="1"/>
</dbReference>
<dbReference type="InterPro" id="IPR007864">
    <property type="entry name" value="UreE_C_dom"/>
</dbReference>
<name>A0A9D2LT45_9FIRM</name>
<dbReference type="Gene3D" id="2.60.260.20">
    <property type="entry name" value="Urease metallochaperone UreE, N-terminal domain"/>
    <property type="match status" value="1"/>
</dbReference>
<evidence type="ECO:0000256" key="1">
    <source>
        <dbReference type="ARBA" id="ARBA00004496"/>
    </source>
</evidence>
<dbReference type="EMBL" id="DWYZ01000146">
    <property type="protein sequence ID" value="HJB28661.1"/>
    <property type="molecule type" value="Genomic_DNA"/>
</dbReference>
<evidence type="ECO:0000256" key="2">
    <source>
        <dbReference type="ARBA" id="ARBA00022490"/>
    </source>
</evidence>
<dbReference type="GO" id="GO:0016151">
    <property type="term" value="F:nickel cation binding"/>
    <property type="evidence" value="ECO:0007669"/>
    <property type="project" value="UniProtKB-UniRule"/>
</dbReference>
<comment type="subcellular location">
    <subcellularLocation>
        <location evidence="1 5">Cytoplasm</location>
    </subcellularLocation>
</comment>
<dbReference type="SUPFAM" id="SSF69287">
    <property type="entry name" value="Urease metallochaperone UreE, N-terminal domain"/>
    <property type="match status" value="1"/>
</dbReference>
<evidence type="ECO:0000256" key="4">
    <source>
        <dbReference type="ARBA" id="ARBA00023186"/>
    </source>
</evidence>
<gene>
    <name evidence="5" type="primary">ureE</name>
    <name evidence="7" type="ORF">IAA06_07685</name>
</gene>
<dbReference type="InterPro" id="IPR012406">
    <property type="entry name" value="UreE"/>
</dbReference>
<dbReference type="SMART" id="SM00988">
    <property type="entry name" value="UreE_N"/>
    <property type="match status" value="1"/>
</dbReference>
<feature type="domain" description="UreE urease accessory N-terminal" evidence="6">
    <location>
        <begin position="6"/>
        <end position="72"/>
    </location>
</feature>
<dbReference type="GO" id="GO:0005737">
    <property type="term" value="C:cytoplasm"/>
    <property type="evidence" value="ECO:0007669"/>
    <property type="project" value="UniProtKB-SubCell"/>
</dbReference>
<evidence type="ECO:0000259" key="6">
    <source>
        <dbReference type="SMART" id="SM00988"/>
    </source>
</evidence>
<evidence type="ECO:0000256" key="5">
    <source>
        <dbReference type="HAMAP-Rule" id="MF_00822"/>
    </source>
</evidence>
<accession>A0A9D2LT45</accession>
<sequence length="161" mass="18244">MICEKLLGTLDTLDVSGKSMEYVDIEWDEAFKKIHRKVTDTGREVGIRMDDSILTRGLFEGDVIYMDDDLVISVHTPPCEVIHITVSADHAFMIPKVCYEIGNRHAPLFYGEDSYTFLTPYNEPMLLMLSKLHGVSAEKIVQKLDFARRISSGSGHGHHHH</sequence>
<protein>
    <recommendedName>
        <fullName evidence="5">Urease accessory protein UreE</fullName>
    </recommendedName>
</protein>
<comment type="function">
    <text evidence="5">Involved in urease metallocenter assembly. Binds nickel. Probably functions as a nickel donor during metallocenter assembly.</text>
</comment>
<evidence type="ECO:0000313" key="8">
    <source>
        <dbReference type="Proteomes" id="UP000823842"/>
    </source>
</evidence>
<dbReference type="GO" id="GO:0006457">
    <property type="term" value="P:protein folding"/>
    <property type="evidence" value="ECO:0007669"/>
    <property type="project" value="InterPro"/>
</dbReference>
<dbReference type="SUPFAM" id="SSF69737">
    <property type="entry name" value="Urease metallochaperone UreE, C-terminal domain"/>
    <property type="match status" value="1"/>
</dbReference>
<evidence type="ECO:0000313" key="7">
    <source>
        <dbReference type="EMBL" id="HJB28661.1"/>
    </source>
</evidence>
<keyword evidence="2 5" id="KW-0963">Cytoplasm</keyword>
<reference evidence="7" key="2">
    <citation type="submission" date="2021-04" db="EMBL/GenBank/DDBJ databases">
        <authorList>
            <person name="Gilroy R."/>
        </authorList>
    </citation>
    <scope>NUCLEOTIDE SEQUENCE</scope>
    <source>
        <strain evidence="7">ChiSjej1B19-5720</strain>
    </source>
</reference>
<dbReference type="Pfam" id="PF05194">
    <property type="entry name" value="UreE_C"/>
    <property type="match status" value="1"/>
</dbReference>
<dbReference type="Gene3D" id="3.30.70.790">
    <property type="entry name" value="UreE, C-terminal domain"/>
    <property type="match status" value="1"/>
</dbReference>
<dbReference type="HAMAP" id="MF_00822">
    <property type="entry name" value="UreE"/>
    <property type="match status" value="1"/>
</dbReference>
<organism evidence="7 8">
    <name type="scientific">Candidatus Blautia faecavium</name>
    <dbReference type="NCBI Taxonomy" id="2838487"/>
    <lineage>
        <taxon>Bacteria</taxon>
        <taxon>Bacillati</taxon>
        <taxon>Bacillota</taxon>
        <taxon>Clostridia</taxon>
        <taxon>Lachnospirales</taxon>
        <taxon>Lachnospiraceae</taxon>
        <taxon>Blautia</taxon>
    </lineage>
</organism>
<comment type="similarity">
    <text evidence="5">Belongs to the UreE family.</text>
</comment>
<dbReference type="Pfam" id="PF02814">
    <property type="entry name" value="UreE_N"/>
    <property type="match status" value="1"/>
</dbReference>
<reference evidence="7" key="1">
    <citation type="journal article" date="2021" name="PeerJ">
        <title>Extensive microbial diversity within the chicken gut microbiome revealed by metagenomics and culture.</title>
        <authorList>
            <person name="Gilroy R."/>
            <person name="Ravi A."/>
            <person name="Getino M."/>
            <person name="Pursley I."/>
            <person name="Horton D.L."/>
            <person name="Alikhan N.F."/>
            <person name="Baker D."/>
            <person name="Gharbi K."/>
            <person name="Hall N."/>
            <person name="Watson M."/>
            <person name="Adriaenssens E.M."/>
            <person name="Foster-Nyarko E."/>
            <person name="Jarju S."/>
            <person name="Secka A."/>
            <person name="Antonio M."/>
            <person name="Oren A."/>
            <person name="Chaudhuri R.R."/>
            <person name="La Ragione R."/>
            <person name="Hildebrand F."/>
            <person name="Pallen M.J."/>
        </authorList>
    </citation>
    <scope>NUCLEOTIDE SEQUENCE</scope>
    <source>
        <strain evidence="7">ChiSjej1B19-5720</strain>
    </source>
</reference>
<proteinExistence type="inferred from homology"/>
<comment type="caution">
    <text evidence="7">The sequence shown here is derived from an EMBL/GenBank/DDBJ whole genome shotgun (WGS) entry which is preliminary data.</text>
</comment>
<dbReference type="GO" id="GO:0019627">
    <property type="term" value="P:urea metabolic process"/>
    <property type="evidence" value="ECO:0007669"/>
    <property type="project" value="InterPro"/>
</dbReference>
<keyword evidence="4 5" id="KW-0143">Chaperone</keyword>
<dbReference type="AlphaFoldDB" id="A0A9D2LT45"/>
<dbReference type="InterPro" id="IPR004029">
    <property type="entry name" value="UreE_N"/>
</dbReference>